<evidence type="ECO:0000259" key="10">
    <source>
        <dbReference type="Pfam" id="PF02878"/>
    </source>
</evidence>
<comment type="similarity">
    <text evidence="1 6 7">Belongs to the phosphohexose mutase family.</text>
</comment>
<evidence type="ECO:0000256" key="4">
    <source>
        <dbReference type="ARBA" id="ARBA00022842"/>
    </source>
</evidence>
<dbReference type="InterPro" id="IPR005845">
    <property type="entry name" value="A-D-PHexomutase_a/b/a-II"/>
</dbReference>
<dbReference type="InterPro" id="IPR016055">
    <property type="entry name" value="A-D-PHexomutase_a/b/a-I/II/III"/>
</dbReference>
<dbReference type="InterPro" id="IPR050060">
    <property type="entry name" value="Phosphoglucosamine_mutase"/>
</dbReference>
<keyword evidence="4 6" id="KW-0460">Magnesium</keyword>
<feature type="binding site" evidence="6">
    <location>
        <position position="244"/>
    </location>
    <ligand>
        <name>Mg(2+)</name>
        <dbReference type="ChEBI" id="CHEBI:18420"/>
    </ligand>
</feature>
<reference evidence="13 14" key="1">
    <citation type="submission" date="2015-07" db="EMBL/GenBank/DDBJ databases">
        <authorList>
            <person name="Noorani M."/>
        </authorList>
    </citation>
    <scope>NUCLEOTIDE SEQUENCE [LARGE SCALE GENOMIC DNA]</scope>
    <source>
        <strain evidence="13 14">KCTC 42284</strain>
    </source>
</reference>
<dbReference type="Pfam" id="PF02879">
    <property type="entry name" value="PGM_PMM_II"/>
    <property type="match status" value="1"/>
</dbReference>
<feature type="domain" description="Alpha-D-phosphohexomutase alpha/beta/alpha" evidence="10">
    <location>
        <begin position="4"/>
        <end position="136"/>
    </location>
</feature>
<evidence type="ECO:0000256" key="1">
    <source>
        <dbReference type="ARBA" id="ARBA00010231"/>
    </source>
</evidence>
<evidence type="ECO:0000313" key="13">
    <source>
        <dbReference type="EMBL" id="AKS42110.1"/>
    </source>
</evidence>
<gene>
    <name evidence="6" type="primary">glmM</name>
    <name evidence="13" type="ORF">WM2015_1742</name>
</gene>
<dbReference type="InterPro" id="IPR036900">
    <property type="entry name" value="A-D-PHexomutase_C_sf"/>
</dbReference>
<dbReference type="Pfam" id="PF02878">
    <property type="entry name" value="PGM_PMM_I"/>
    <property type="match status" value="1"/>
</dbReference>
<dbReference type="EC" id="5.4.2.10" evidence="6 8"/>
<dbReference type="PANTHER" id="PTHR42946">
    <property type="entry name" value="PHOSPHOHEXOSE MUTASE"/>
    <property type="match status" value="1"/>
</dbReference>
<dbReference type="InterPro" id="IPR005846">
    <property type="entry name" value="A-D-PHexomutase_a/b/a-III"/>
</dbReference>
<evidence type="ECO:0000256" key="5">
    <source>
        <dbReference type="ARBA" id="ARBA00023235"/>
    </source>
</evidence>
<dbReference type="EMBL" id="CP012154">
    <property type="protein sequence ID" value="AKS42110.1"/>
    <property type="molecule type" value="Genomic_DNA"/>
</dbReference>
<dbReference type="Proteomes" id="UP000066624">
    <property type="component" value="Chromosome"/>
</dbReference>
<dbReference type="KEGG" id="wma:WM2015_1742"/>
<comment type="PTM">
    <text evidence="6">Activated by phosphorylation.</text>
</comment>
<proteinExistence type="inferred from homology"/>
<evidence type="ECO:0000259" key="12">
    <source>
        <dbReference type="Pfam" id="PF02880"/>
    </source>
</evidence>
<dbReference type="GO" id="GO:0008966">
    <property type="term" value="F:phosphoglucosamine mutase activity"/>
    <property type="evidence" value="ECO:0007669"/>
    <property type="project" value="UniProtKB-UniRule"/>
</dbReference>
<dbReference type="FunFam" id="3.40.120.10:FF:000003">
    <property type="entry name" value="Phosphoglucosamine mutase"/>
    <property type="match status" value="1"/>
</dbReference>
<feature type="binding site" description="via phosphate group" evidence="6">
    <location>
        <position position="103"/>
    </location>
    <ligand>
        <name>Mg(2+)</name>
        <dbReference type="ChEBI" id="CHEBI:18420"/>
    </ligand>
</feature>
<dbReference type="AlphaFoldDB" id="A0A0K0XWR3"/>
<keyword evidence="14" id="KW-1185">Reference proteome</keyword>
<dbReference type="GO" id="GO:0009252">
    <property type="term" value="P:peptidoglycan biosynthetic process"/>
    <property type="evidence" value="ECO:0007669"/>
    <property type="project" value="TreeGrafter"/>
</dbReference>
<protein>
    <recommendedName>
        <fullName evidence="6 8">Phosphoglucosamine mutase</fullName>
        <ecNumber evidence="6 8">5.4.2.10</ecNumber>
    </recommendedName>
</protein>
<comment type="cofactor">
    <cofactor evidence="6">
        <name>Mg(2+)</name>
        <dbReference type="ChEBI" id="CHEBI:18420"/>
    </cofactor>
    <text evidence="6">Binds 1 Mg(2+) ion per subunit.</text>
</comment>
<evidence type="ECO:0000256" key="3">
    <source>
        <dbReference type="ARBA" id="ARBA00022723"/>
    </source>
</evidence>
<feature type="domain" description="Alpha-D-phosphohexomutase alpha/beta/alpha" evidence="11">
    <location>
        <begin position="158"/>
        <end position="255"/>
    </location>
</feature>
<dbReference type="PRINTS" id="PR00509">
    <property type="entry name" value="PGMPMM"/>
</dbReference>
<dbReference type="PROSITE" id="PS00710">
    <property type="entry name" value="PGM_PMM"/>
    <property type="match status" value="1"/>
</dbReference>
<sequence length="450" mass="48387">MSHRYFGTDGIRGRVGDPPITVDFILHLGWAAGRVLAERSPGRPSVVIGKDTRISGYLFESALEAGFSAAGVDAVLLGPMPTPAIAHLTRSLGAVAGVVISASHNPYEDNGIKFFSGRGEKLDDEVQAAIEAQLDQPIEQVSAHRLGKATRVHDAVGRYIEYCKSTVPFGTRFDGLRMVVDCANGATYRIAPEVFRELGAEVVPIHDRPDGLNINADCGSTHPESLAERVVQERADLGIAFDGDGDRVLLVDHRGRLIDGDQILFLLARDRHSRGALEGGVVGTVMSNFGLEEAFRALEIPFERSPVGDRHVHEALRRNGWQLGGEASGHILCLDRAMTGCGIVSALQVLEVVARTRQSLAALAGGMERYPQVMINVPVQGQARVLVETHEGLALALSEAEASLGDQGRIILRPSGTEPVVRVTVEGRDSQQVQRLAESLARTVQEATQS</sequence>
<dbReference type="InterPro" id="IPR005843">
    <property type="entry name" value="A-D-PHexomutase_C"/>
</dbReference>
<dbReference type="Gene3D" id="3.40.120.10">
    <property type="entry name" value="Alpha-D-Glucose-1,6-Bisphosphate, subunit A, domain 3"/>
    <property type="match status" value="3"/>
</dbReference>
<dbReference type="GO" id="GO:0006048">
    <property type="term" value="P:UDP-N-acetylglucosamine biosynthetic process"/>
    <property type="evidence" value="ECO:0007669"/>
    <property type="project" value="TreeGrafter"/>
</dbReference>
<dbReference type="PATRIC" id="fig|1579979.3.peg.1784"/>
<evidence type="ECO:0000313" key="14">
    <source>
        <dbReference type="Proteomes" id="UP000066624"/>
    </source>
</evidence>
<evidence type="ECO:0000259" key="11">
    <source>
        <dbReference type="Pfam" id="PF02879"/>
    </source>
</evidence>
<dbReference type="GO" id="GO:0005829">
    <property type="term" value="C:cytosol"/>
    <property type="evidence" value="ECO:0007669"/>
    <property type="project" value="TreeGrafter"/>
</dbReference>
<feature type="modified residue" description="Phosphoserine" evidence="6">
    <location>
        <position position="103"/>
    </location>
</feature>
<evidence type="ECO:0000256" key="6">
    <source>
        <dbReference type="HAMAP-Rule" id="MF_01554"/>
    </source>
</evidence>
<evidence type="ECO:0000256" key="7">
    <source>
        <dbReference type="RuleBase" id="RU004326"/>
    </source>
</evidence>
<evidence type="ECO:0000256" key="2">
    <source>
        <dbReference type="ARBA" id="ARBA00022553"/>
    </source>
</evidence>
<dbReference type="OrthoDB" id="9803322at2"/>
<dbReference type="GO" id="GO:0004615">
    <property type="term" value="F:phosphomannomutase activity"/>
    <property type="evidence" value="ECO:0007669"/>
    <property type="project" value="TreeGrafter"/>
</dbReference>
<keyword evidence="3 6" id="KW-0479">Metal-binding</keyword>
<name>A0A0K0XWR3_9GAMM</name>
<dbReference type="SUPFAM" id="SSF55957">
    <property type="entry name" value="Phosphoglucomutase, C-terminal domain"/>
    <property type="match status" value="1"/>
</dbReference>
<comment type="catalytic activity">
    <reaction evidence="6 8">
        <text>alpha-D-glucosamine 1-phosphate = D-glucosamine 6-phosphate</text>
        <dbReference type="Rhea" id="RHEA:23424"/>
        <dbReference type="ChEBI" id="CHEBI:58516"/>
        <dbReference type="ChEBI" id="CHEBI:58725"/>
        <dbReference type="EC" id="5.4.2.10"/>
    </reaction>
</comment>
<dbReference type="GO" id="GO:0000287">
    <property type="term" value="F:magnesium ion binding"/>
    <property type="evidence" value="ECO:0007669"/>
    <property type="project" value="UniProtKB-UniRule"/>
</dbReference>
<comment type="function">
    <text evidence="6 8">Catalyzes the conversion of glucosamine-6-phosphate to glucosamine-1-phosphate.</text>
</comment>
<organism evidence="13 14">
    <name type="scientific">Wenzhouxiangella marina</name>
    <dbReference type="NCBI Taxonomy" id="1579979"/>
    <lineage>
        <taxon>Bacteria</taxon>
        <taxon>Pseudomonadati</taxon>
        <taxon>Pseudomonadota</taxon>
        <taxon>Gammaproteobacteria</taxon>
        <taxon>Chromatiales</taxon>
        <taxon>Wenzhouxiangellaceae</taxon>
        <taxon>Wenzhouxiangella</taxon>
    </lineage>
</organism>
<dbReference type="NCBIfam" id="NF008139">
    <property type="entry name" value="PRK10887.1"/>
    <property type="match status" value="1"/>
</dbReference>
<keyword evidence="2 6" id="KW-0597">Phosphoprotein</keyword>
<feature type="binding site" evidence="6">
    <location>
        <position position="246"/>
    </location>
    <ligand>
        <name>Mg(2+)</name>
        <dbReference type="ChEBI" id="CHEBI:18420"/>
    </ligand>
</feature>
<dbReference type="NCBIfam" id="TIGR01455">
    <property type="entry name" value="glmM"/>
    <property type="match status" value="1"/>
</dbReference>
<dbReference type="CDD" id="cd05802">
    <property type="entry name" value="GlmM"/>
    <property type="match status" value="1"/>
</dbReference>
<dbReference type="FunFam" id="3.40.120.10:FF:000001">
    <property type="entry name" value="Phosphoglucosamine mutase"/>
    <property type="match status" value="1"/>
</dbReference>
<keyword evidence="5 6" id="KW-0413">Isomerase</keyword>
<dbReference type="HAMAP" id="MF_01554_B">
    <property type="entry name" value="GlmM_B"/>
    <property type="match status" value="1"/>
</dbReference>
<accession>A0A0K0XWR3</accession>
<evidence type="ECO:0000256" key="8">
    <source>
        <dbReference type="RuleBase" id="RU004327"/>
    </source>
</evidence>
<dbReference type="Pfam" id="PF00408">
    <property type="entry name" value="PGM_PMM_IV"/>
    <property type="match status" value="1"/>
</dbReference>
<dbReference type="GO" id="GO:0005975">
    <property type="term" value="P:carbohydrate metabolic process"/>
    <property type="evidence" value="ECO:0007669"/>
    <property type="project" value="InterPro"/>
</dbReference>
<dbReference type="InterPro" id="IPR006352">
    <property type="entry name" value="GlmM_bact"/>
</dbReference>
<dbReference type="InterPro" id="IPR005844">
    <property type="entry name" value="A-D-PHexomutase_a/b/a-I"/>
</dbReference>
<evidence type="ECO:0000259" key="9">
    <source>
        <dbReference type="Pfam" id="PF00408"/>
    </source>
</evidence>
<feature type="active site" description="Phosphoserine intermediate" evidence="6">
    <location>
        <position position="103"/>
    </location>
</feature>
<feature type="domain" description="Alpha-D-phosphohexomutase C-terminal" evidence="9">
    <location>
        <begin position="374"/>
        <end position="442"/>
    </location>
</feature>
<dbReference type="SUPFAM" id="SSF53738">
    <property type="entry name" value="Phosphoglucomutase, first 3 domains"/>
    <property type="match status" value="3"/>
</dbReference>
<dbReference type="RefSeq" id="WP_049725693.1">
    <property type="nucleotide sequence ID" value="NZ_CP012154.1"/>
</dbReference>
<dbReference type="PANTHER" id="PTHR42946:SF1">
    <property type="entry name" value="PHOSPHOGLUCOMUTASE (ALPHA-D-GLUCOSE-1,6-BISPHOSPHATE-DEPENDENT)"/>
    <property type="match status" value="1"/>
</dbReference>
<dbReference type="InterPro" id="IPR005841">
    <property type="entry name" value="Alpha-D-phosphohexomutase_SF"/>
</dbReference>
<dbReference type="STRING" id="1579979.WM2015_1742"/>
<dbReference type="FunFam" id="3.30.310.50:FF:000001">
    <property type="entry name" value="Phosphoglucosamine mutase"/>
    <property type="match status" value="1"/>
</dbReference>
<feature type="domain" description="Alpha-D-phosphohexomutase alpha/beta/alpha" evidence="12">
    <location>
        <begin position="259"/>
        <end position="370"/>
    </location>
</feature>
<dbReference type="Pfam" id="PF02880">
    <property type="entry name" value="PGM_PMM_III"/>
    <property type="match status" value="1"/>
</dbReference>
<dbReference type="InterPro" id="IPR016066">
    <property type="entry name" value="A-D-PHexomutase_CS"/>
</dbReference>
<feature type="binding site" evidence="6">
    <location>
        <position position="242"/>
    </location>
    <ligand>
        <name>Mg(2+)</name>
        <dbReference type="ChEBI" id="CHEBI:18420"/>
    </ligand>
</feature>
<dbReference type="Gene3D" id="3.30.310.50">
    <property type="entry name" value="Alpha-D-phosphohexomutase, C-terminal domain"/>
    <property type="match status" value="1"/>
</dbReference>